<dbReference type="InterPro" id="IPR043990">
    <property type="entry name" value="AC_1"/>
</dbReference>
<dbReference type="AlphaFoldDB" id="A0A0X4ERF0"/>
<feature type="region of interest" description="Disordered" evidence="1">
    <location>
        <begin position="635"/>
        <end position="681"/>
    </location>
</feature>
<gene>
    <name evidence="4" type="ORF">AWI28_02135</name>
</gene>
<dbReference type="Pfam" id="PF03797">
    <property type="entry name" value="Autotransporter"/>
    <property type="match status" value="1"/>
</dbReference>
<dbReference type="InterPro" id="IPR036709">
    <property type="entry name" value="Autotransporte_beta_dom_sf"/>
</dbReference>
<dbReference type="Proteomes" id="UP000064715">
    <property type="component" value="Unassembled WGS sequence"/>
</dbReference>
<dbReference type="Gene3D" id="2.40.128.130">
    <property type="entry name" value="Autotransporter beta-domain"/>
    <property type="match status" value="1"/>
</dbReference>
<dbReference type="SUPFAM" id="SSF103515">
    <property type="entry name" value="Autotransporter"/>
    <property type="match status" value="1"/>
</dbReference>
<name>A0A0X4ERF0_9ENTR</name>
<dbReference type="InterPro" id="IPR006315">
    <property type="entry name" value="OM_autotransptr_brl_dom"/>
</dbReference>
<protein>
    <recommendedName>
        <fullName evidence="3">Autotransporter domain-containing protein</fullName>
    </recommendedName>
</protein>
<organism evidence="4 5">
    <name type="scientific">Enterobacter genomosp. O</name>
    <dbReference type="NCBI Taxonomy" id="2364150"/>
    <lineage>
        <taxon>Bacteria</taxon>
        <taxon>Pseudomonadati</taxon>
        <taxon>Pseudomonadota</taxon>
        <taxon>Gammaproteobacteria</taxon>
        <taxon>Enterobacterales</taxon>
        <taxon>Enterobacteriaceae</taxon>
        <taxon>Enterobacter</taxon>
        <taxon>Enterobacter cloacae complex</taxon>
        <taxon>Enterobacter cloacae complex clade O</taxon>
    </lineage>
</organism>
<evidence type="ECO:0000259" key="3">
    <source>
        <dbReference type="PROSITE" id="PS51208"/>
    </source>
</evidence>
<dbReference type="GO" id="GO:0019867">
    <property type="term" value="C:outer membrane"/>
    <property type="evidence" value="ECO:0007669"/>
    <property type="project" value="InterPro"/>
</dbReference>
<dbReference type="CDD" id="cd01344">
    <property type="entry name" value="PL2_Passenger_AT"/>
    <property type="match status" value="1"/>
</dbReference>
<sequence length="1008" mass="106342">MKRFKLSTTAVLISSLLFVNNAIAQIEEINNANGVISGSGVIANGGVYKVIGTAGENSVISVADNGSVTVNHNGGSPLIMGWGEFENGDLLITSGSVIVANSGTINLGSGSTINTTYGDLIEGTVPNRPDLPLDKDYQFVFALGVTTTGAISAANLAKEGKIVADDLTINMSHQRDDKFVVGIHGEKANANIDLTGLTTVNTTALGNESLALGIYAKNGTRVTADDLRLTSTGQMYAVGLSSQSVEENARSLITYNNAVITSVADDFADGISTAGGHIVAQGDTQIDITVNKTGAITSGIWVSDGLDDIDLDSYFTSHGKIALALNAGADGTELRGAESVGSSELTTQDLAISMNTNGHQQTKGTGLFASKDSAQTPGNLVVNGKLNVDVADTTRSGTWHYIHADKGGSIALNGEASLGVNYNDPDTIAILAENADSRVSAAGQNMQVVGTVEAKDAGLVDLSAVRASRFDGGFLTSTGGTNNLSLAEDSVWNMTKDSQLTNLTLNESTLNFMHTSARTQRQTRDAATFKTLTVDGDYAGSNGNLVMNTALGDDNSPTDRMIVNGNTSGTTNVMVLNAGGTGGLTTNGIELIAVNGNSAGEFKQNGRIVAGAYDYTLQRGAGQNAANWYLSSALTPEIPETPEPPAPPEPTEPTEPPVKPEPPAPVNPPDPVTPASPTPVPAVEHAVRPEAGLYGVNLAAANTLFNTRLHDRLGEAHYVDALTGEARATSMWLRNVGGHTRQHDSSGQLSMQSNRYVMQLGGDVAQWSSNNADRYHLGVMGGYANQKSRAENQRNGNRATSSIDGYSVGVYGTWLQDNESKEGAYVDTWMQYNWFNNTLSGDDVATETYKSKGFTASVESGYTWKMADLSERSALYIQPKAQITWMGVKADSHKEVNGTRVEGNGDGNIQSRVGVRLYGHAHNKLDDGNDRNFQPFVEANWIHNTKDFGASLNGEKVNLAGNRNIGELKAGVEGQLSKNVSLWGNVAQQVGTKGYSDTQGMLGIKYSW</sequence>
<comment type="caution">
    <text evidence="4">The sequence shown here is derived from an EMBL/GenBank/DDBJ whole genome shotgun (WGS) entry which is preliminary data.</text>
</comment>
<dbReference type="SUPFAM" id="SSF51126">
    <property type="entry name" value="Pectin lyase-like"/>
    <property type="match status" value="1"/>
</dbReference>
<keyword evidence="5" id="KW-1185">Reference proteome</keyword>
<feature type="signal peptide" evidence="2">
    <location>
        <begin position="1"/>
        <end position="24"/>
    </location>
</feature>
<dbReference type="PROSITE" id="PS51208">
    <property type="entry name" value="AUTOTRANSPORTER"/>
    <property type="match status" value="1"/>
</dbReference>
<evidence type="ECO:0000313" key="5">
    <source>
        <dbReference type="Proteomes" id="UP000064715"/>
    </source>
</evidence>
<dbReference type="NCBIfam" id="TIGR01414">
    <property type="entry name" value="autotrans_barl"/>
    <property type="match status" value="1"/>
</dbReference>
<feature type="chain" id="PRO_5007060523" description="Autotransporter domain-containing protein" evidence="2">
    <location>
        <begin position="25"/>
        <end position="1008"/>
    </location>
</feature>
<accession>A0A0X4ERF0</accession>
<feature type="domain" description="Autotransporter" evidence="3">
    <location>
        <begin position="724"/>
        <end position="1008"/>
    </location>
</feature>
<evidence type="ECO:0000256" key="2">
    <source>
        <dbReference type="SAM" id="SignalP"/>
    </source>
</evidence>
<dbReference type="InterPro" id="IPR050909">
    <property type="entry name" value="Bact_Autotransporter_VF"/>
</dbReference>
<keyword evidence="2" id="KW-0732">Signal</keyword>
<dbReference type="RefSeq" id="WP_059311021.1">
    <property type="nucleotide sequence ID" value="NZ_LRCR01000012.1"/>
</dbReference>
<dbReference type="Gene3D" id="2.160.20.20">
    <property type="match status" value="1"/>
</dbReference>
<dbReference type="PANTHER" id="PTHR12338:SF5">
    <property type="entry name" value="ANTIGEN 43-RELATED"/>
    <property type="match status" value="1"/>
</dbReference>
<feature type="compositionally biased region" description="Pro residues" evidence="1">
    <location>
        <begin position="639"/>
        <end position="680"/>
    </location>
</feature>
<dbReference type="Pfam" id="PF18883">
    <property type="entry name" value="AC_1"/>
    <property type="match status" value="1"/>
</dbReference>
<evidence type="ECO:0000256" key="1">
    <source>
        <dbReference type="SAM" id="MobiDB-lite"/>
    </source>
</evidence>
<evidence type="ECO:0000313" key="4">
    <source>
        <dbReference type="EMBL" id="KUQ84276.1"/>
    </source>
</evidence>
<dbReference type="OrthoDB" id="6053567at2"/>
<dbReference type="InterPro" id="IPR012332">
    <property type="entry name" value="Autotransporter_pectin_lyase_C"/>
</dbReference>
<dbReference type="InterPro" id="IPR005546">
    <property type="entry name" value="Autotransporte_beta"/>
</dbReference>
<dbReference type="InterPro" id="IPR011050">
    <property type="entry name" value="Pectin_lyase_fold/virulence"/>
</dbReference>
<dbReference type="EMBL" id="LRCR01000012">
    <property type="protein sequence ID" value="KUQ84276.1"/>
    <property type="molecule type" value="Genomic_DNA"/>
</dbReference>
<reference evidence="5" key="1">
    <citation type="submission" date="2016-01" db="EMBL/GenBank/DDBJ databases">
        <title>WGS of SAMN04407783.</title>
        <authorList>
            <person name="Adams M."/>
            <person name="Sutton G."/>
            <person name="Nelson K."/>
            <person name="Thaden J."/>
            <person name="Fowler V."/>
            <person name="Mccorrison J."/>
            <person name="Sanka R."/>
            <person name="Brinkac L."/>
            <person name="Nierman W."/>
        </authorList>
    </citation>
    <scope>NUCLEOTIDE SEQUENCE [LARGE SCALE GENOMIC DNA]</scope>
    <source>
        <strain evidence="5">GN04363</strain>
    </source>
</reference>
<dbReference type="SMART" id="SM00869">
    <property type="entry name" value="Autotransporter"/>
    <property type="match status" value="1"/>
</dbReference>
<proteinExistence type="predicted"/>
<dbReference type="PANTHER" id="PTHR12338">
    <property type="entry name" value="AUTOTRANSPORTER"/>
    <property type="match status" value="1"/>
</dbReference>